<gene>
    <name evidence="4" type="ORF">Slin15195_G079760</name>
</gene>
<dbReference type="GO" id="GO:0051879">
    <property type="term" value="F:Hsp90 protein binding"/>
    <property type="evidence" value="ECO:0007669"/>
    <property type="project" value="TreeGrafter"/>
</dbReference>
<evidence type="ECO:0000259" key="3">
    <source>
        <dbReference type="Pfam" id="PF10193"/>
    </source>
</evidence>
<dbReference type="EMBL" id="CP099423">
    <property type="protein sequence ID" value="USW54657.1"/>
    <property type="molecule type" value="Genomic_DNA"/>
</dbReference>
<feature type="compositionally biased region" description="Polar residues" evidence="2">
    <location>
        <begin position="25"/>
        <end position="34"/>
    </location>
</feature>
<feature type="domain" description="Telomere length regulation protein conserved" evidence="3">
    <location>
        <begin position="636"/>
        <end position="746"/>
    </location>
</feature>
<dbReference type="InterPro" id="IPR051970">
    <property type="entry name" value="TEL2_Regulation"/>
</dbReference>
<dbReference type="InterPro" id="IPR038528">
    <property type="entry name" value="TEL2_C_sf"/>
</dbReference>
<keyword evidence="5" id="KW-1185">Reference proteome</keyword>
<evidence type="ECO:0000313" key="5">
    <source>
        <dbReference type="Proteomes" id="UP001056384"/>
    </source>
</evidence>
<dbReference type="AlphaFoldDB" id="A0A9Q9AZD4"/>
<dbReference type="GO" id="GO:0051083">
    <property type="term" value="P:'de novo' cotranslational protein folding"/>
    <property type="evidence" value="ECO:0007669"/>
    <property type="project" value="TreeGrafter"/>
</dbReference>
<organism evidence="4 5">
    <name type="scientific">Septoria linicola</name>
    <dbReference type="NCBI Taxonomy" id="215465"/>
    <lineage>
        <taxon>Eukaryota</taxon>
        <taxon>Fungi</taxon>
        <taxon>Dikarya</taxon>
        <taxon>Ascomycota</taxon>
        <taxon>Pezizomycotina</taxon>
        <taxon>Dothideomycetes</taxon>
        <taxon>Dothideomycetidae</taxon>
        <taxon>Mycosphaerellales</taxon>
        <taxon>Mycosphaerellaceae</taxon>
        <taxon>Septoria</taxon>
    </lineage>
</organism>
<dbReference type="Gene3D" id="1.25.40.720">
    <property type="entry name" value="Telomere length regulation protein 2, C-terminal domain"/>
    <property type="match status" value="2"/>
</dbReference>
<dbReference type="InterPro" id="IPR019337">
    <property type="entry name" value="Telomere_length_regulation_dom"/>
</dbReference>
<accession>A0A9Q9AZD4</accession>
<evidence type="ECO:0000256" key="1">
    <source>
        <dbReference type="ARBA" id="ARBA00006133"/>
    </source>
</evidence>
<comment type="similarity">
    <text evidence="1">Belongs to the TEL2 family.</text>
</comment>
<feature type="region of interest" description="Disordered" evidence="2">
    <location>
        <begin position="1"/>
        <end position="47"/>
    </location>
</feature>
<dbReference type="InterPro" id="IPR016024">
    <property type="entry name" value="ARM-type_fold"/>
</dbReference>
<sequence length="1016" mass="111143">MADFLTAVKTTVKRNNDDNEPVLTAVSSRPVQRQNKPEPVEQSTGPSIQAIDEPEQHDAAAARAVSSAEHVLVLLRGQPSANEVTYVLRQLQTGDALPPGFSINALGPQQAQIINTLISTIIPDFWPSFDELDRKVLASCLCNVAGLNAIVARIRLRTDVLASKNQSKAISEELNCLLDVINRLLEKRSFACQIWLDLLKAVSDKTKQVLAWKDFITLTGSGKIVGITARAEDLLSDASDGPLKRSWISNASAYAIWLGENIVFMTVKPTDGVEALHNSDKAKAAAQLLARAFSFGYPVPLVKGALSYLVTSSMTSPSTVDGFQSMRSQLPSFAKRQLIESALQWLSQLYPSAEPLYAQAADTDTKAISAIAGAVGLIVRGDNSLQQYCISFMTDAALSSTISYSVRRAAVLTIASLAFDELQNMLESLLTTFGDQLFLNHSAIIQQESVAQTLLLVAGYLHRKSPMAVLMTARSAGHMTGTSNRLHSSNTRARWLGMIVATAISSLVDKEGSRMSFGTDDMQSAEAKWYRELVRVNDQMGSTTDFGTLLESQSQVVTKRRGQKKTQELPILNGKQTFGPPRPPVQTEVIGEKVTEILDDEEADDDDLKPYAKPDSDAEDSDEDATLVNRNKARAPVYIRDLMRMLHADKDHDKFQLAIKHAAPLIRRKANFGREVKDHAEELALTFSDLQDPFDTDDFDELRLQALIAVLLSDVEKLAPWLSRQLFSGDYSLSQRCIMLSALGLGGRELAGLKDQDELNPALANTSFPSKKLPAGLHGVYDPASTSVKRLESASSNVEHAIMRPLALSAADQTTSHLNAVKVKKFSSRMDVERTKRKPAANQLAKILTSHFFNPLVTRYQQDLAAYGQRSVFASTPVVQVTFIKTLALLLHASGPATMALAQVTSSLWDVLLALRTASLSDISILEAILFALLTLLEVNCEWGDKARLAQEEPKRLAETQSWIELVFERTGASVLVIEGSGEETRVRTLSAGVLVKCREIIEAYQKGLMGGLGPR</sequence>
<feature type="region of interest" description="Disordered" evidence="2">
    <location>
        <begin position="598"/>
        <end position="626"/>
    </location>
</feature>
<evidence type="ECO:0000313" key="4">
    <source>
        <dbReference type="EMBL" id="USW54657.1"/>
    </source>
</evidence>
<dbReference type="GO" id="GO:0042162">
    <property type="term" value="F:telomeric DNA binding"/>
    <property type="evidence" value="ECO:0007669"/>
    <property type="project" value="TreeGrafter"/>
</dbReference>
<name>A0A9Q9AZD4_9PEZI</name>
<dbReference type="Pfam" id="PF10193">
    <property type="entry name" value="Telomere_reg-2"/>
    <property type="match status" value="1"/>
</dbReference>
<dbReference type="PANTHER" id="PTHR15830">
    <property type="entry name" value="TELOMERE LENGTH REGULATION PROTEIN TEL2 FAMILY MEMBER"/>
    <property type="match status" value="1"/>
</dbReference>
<dbReference type="PANTHER" id="PTHR15830:SF10">
    <property type="entry name" value="TELOMERE LENGTH REGULATION PROTEIN TEL2 HOMOLOG"/>
    <property type="match status" value="1"/>
</dbReference>
<feature type="compositionally biased region" description="Acidic residues" evidence="2">
    <location>
        <begin position="598"/>
        <end position="607"/>
    </location>
</feature>
<reference evidence="4" key="1">
    <citation type="submission" date="2022-06" db="EMBL/GenBank/DDBJ databases">
        <title>Complete genome sequences of two strains of the flax pathogen Septoria linicola.</title>
        <authorList>
            <person name="Lapalu N."/>
            <person name="Simon A."/>
            <person name="Demenou B."/>
            <person name="Paumier D."/>
            <person name="Guillot M.-P."/>
            <person name="Gout L."/>
            <person name="Valade R."/>
        </authorList>
    </citation>
    <scope>NUCLEOTIDE SEQUENCE</scope>
    <source>
        <strain evidence="4">SE15195</strain>
    </source>
</reference>
<dbReference type="SUPFAM" id="SSF48371">
    <property type="entry name" value="ARM repeat"/>
    <property type="match status" value="1"/>
</dbReference>
<dbReference type="GO" id="GO:0005829">
    <property type="term" value="C:cytosol"/>
    <property type="evidence" value="ECO:0007669"/>
    <property type="project" value="TreeGrafter"/>
</dbReference>
<evidence type="ECO:0000256" key="2">
    <source>
        <dbReference type="SAM" id="MobiDB-lite"/>
    </source>
</evidence>
<protein>
    <submittedName>
        <fullName evidence="4">Telomere length regulation protein</fullName>
    </submittedName>
</protein>
<dbReference type="Proteomes" id="UP001056384">
    <property type="component" value="Chromosome 6"/>
</dbReference>
<proteinExistence type="inferred from homology"/>